<organism evidence="2">
    <name type="scientific">marine metagenome</name>
    <dbReference type="NCBI Taxonomy" id="408172"/>
    <lineage>
        <taxon>unclassified sequences</taxon>
        <taxon>metagenomes</taxon>
        <taxon>ecological metagenomes</taxon>
    </lineage>
</organism>
<feature type="non-terminal residue" evidence="2">
    <location>
        <position position="185"/>
    </location>
</feature>
<gene>
    <name evidence="2" type="ORF">METZ01_LOCUS461233</name>
</gene>
<proteinExistence type="predicted"/>
<dbReference type="AlphaFoldDB" id="A0A383ALH0"/>
<name>A0A383ALH0_9ZZZZ</name>
<protein>
    <submittedName>
        <fullName evidence="2">Uncharacterized protein</fullName>
    </submittedName>
</protein>
<sequence length="185" mass="21047">MIYIMWFSLALAQFEAGQHNPSDERGDPNYRRDTNIDINRVRATVFNYGITGRTGADPSQYPFEWPVNSGKMYIAMTALAVGAEVANEDSTLKPLVTIPFRSDQSGNSKAWQPVPSYLNPNSEKLAKSDDEDTWPLNWPDKMGDETDPGWPGSWNGYFGKNQFNAEQEIYYKISDDRNFESGYTY</sequence>
<accession>A0A383ALH0</accession>
<dbReference type="EMBL" id="UINC01192985">
    <property type="protein sequence ID" value="SVE08379.1"/>
    <property type="molecule type" value="Genomic_DNA"/>
</dbReference>
<reference evidence="2" key="1">
    <citation type="submission" date="2018-05" db="EMBL/GenBank/DDBJ databases">
        <authorList>
            <person name="Lanie J.A."/>
            <person name="Ng W.-L."/>
            <person name="Kazmierczak K.M."/>
            <person name="Andrzejewski T.M."/>
            <person name="Davidsen T.M."/>
            <person name="Wayne K.J."/>
            <person name="Tettelin H."/>
            <person name="Glass J.I."/>
            <person name="Rusch D."/>
            <person name="Podicherti R."/>
            <person name="Tsui H.-C.T."/>
            <person name="Winkler M.E."/>
        </authorList>
    </citation>
    <scope>NUCLEOTIDE SEQUENCE</scope>
</reference>
<evidence type="ECO:0000313" key="2">
    <source>
        <dbReference type="EMBL" id="SVE08379.1"/>
    </source>
</evidence>
<evidence type="ECO:0000256" key="1">
    <source>
        <dbReference type="SAM" id="MobiDB-lite"/>
    </source>
</evidence>
<feature type="region of interest" description="Disordered" evidence="1">
    <location>
        <begin position="105"/>
        <end position="133"/>
    </location>
</feature>